<dbReference type="Proteomes" id="UP000198885">
    <property type="component" value="Unassembled WGS sequence"/>
</dbReference>
<protein>
    <recommendedName>
        <fullName evidence="2">Inner membrane protein YgaP-like transmembrane domain-containing protein</fullName>
    </recommendedName>
</protein>
<proteinExistence type="predicted"/>
<evidence type="ECO:0000313" key="3">
    <source>
        <dbReference type="EMBL" id="SER98998.1"/>
    </source>
</evidence>
<evidence type="ECO:0000256" key="1">
    <source>
        <dbReference type="SAM" id="Phobius"/>
    </source>
</evidence>
<keyword evidence="1" id="KW-0472">Membrane</keyword>
<dbReference type="EMBL" id="FOGU01000004">
    <property type="protein sequence ID" value="SER98998.1"/>
    <property type="molecule type" value="Genomic_DNA"/>
</dbReference>
<keyword evidence="1" id="KW-1133">Transmembrane helix</keyword>
<reference evidence="3 4" key="1">
    <citation type="submission" date="2016-10" db="EMBL/GenBank/DDBJ databases">
        <authorList>
            <person name="de Groot N.N."/>
        </authorList>
    </citation>
    <scope>NUCLEOTIDE SEQUENCE [LARGE SCALE GENOMIC DNA]</scope>
    <source>
        <strain evidence="3 4">DSM 23042</strain>
    </source>
</reference>
<organism evidence="3 4">
    <name type="scientific">Tranquillimonas rosea</name>
    <dbReference type="NCBI Taxonomy" id="641238"/>
    <lineage>
        <taxon>Bacteria</taxon>
        <taxon>Pseudomonadati</taxon>
        <taxon>Pseudomonadota</taxon>
        <taxon>Alphaproteobacteria</taxon>
        <taxon>Rhodobacterales</taxon>
        <taxon>Roseobacteraceae</taxon>
        <taxon>Tranquillimonas</taxon>
    </lineage>
</organism>
<dbReference type="STRING" id="641238.SAMN04490244_104300"/>
<evidence type="ECO:0000313" key="4">
    <source>
        <dbReference type="Proteomes" id="UP000198885"/>
    </source>
</evidence>
<sequence length="33" mass="3383">MTVNMGKVDRGVRVLVAVLLVALAFAVPALMAG</sequence>
<dbReference type="Pfam" id="PF11127">
    <property type="entry name" value="YgaP-like_TM"/>
    <property type="match status" value="1"/>
</dbReference>
<dbReference type="AlphaFoldDB" id="A0A1H9TPK8"/>
<evidence type="ECO:0000259" key="2">
    <source>
        <dbReference type="Pfam" id="PF11127"/>
    </source>
</evidence>
<feature type="domain" description="Inner membrane protein YgaP-like transmembrane" evidence="2">
    <location>
        <begin position="1"/>
        <end position="28"/>
    </location>
</feature>
<name>A0A1H9TPK8_9RHOB</name>
<feature type="transmembrane region" description="Helical" evidence="1">
    <location>
        <begin position="12"/>
        <end position="31"/>
    </location>
</feature>
<keyword evidence="1" id="KW-0812">Transmembrane</keyword>
<accession>A0A1H9TPK8</accession>
<keyword evidence="4" id="KW-1185">Reference proteome</keyword>
<dbReference type="InterPro" id="IPR021309">
    <property type="entry name" value="YgaP-like_TM"/>
</dbReference>
<gene>
    <name evidence="3" type="ORF">SAMN04490244_104300</name>
</gene>